<dbReference type="PROSITE" id="PS00304">
    <property type="entry name" value="SASP_1"/>
    <property type="match status" value="1"/>
</dbReference>
<comment type="similarity">
    <text evidence="2">Belongs to the alpha/beta-type SASP family.</text>
</comment>
<evidence type="ECO:0000256" key="1">
    <source>
        <dbReference type="ARBA" id="ARBA00003863"/>
    </source>
</evidence>
<dbReference type="InterPro" id="IPR050847">
    <property type="entry name" value="SASP_DNA-binding"/>
</dbReference>
<dbReference type="GO" id="GO:0030435">
    <property type="term" value="P:sporulation resulting in formation of a cellular spore"/>
    <property type="evidence" value="ECO:0007669"/>
    <property type="project" value="UniProtKB-KW"/>
</dbReference>
<evidence type="ECO:0000256" key="2">
    <source>
        <dbReference type="ARBA" id="ARBA00005442"/>
    </source>
</evidence>
<evidence type="ECO:0000313" key="6">
    <source>
        <dbReference type="Proteomes" id="UP000242972"/>
    </source>
</evidence>
<dbReference type="Pfam" id="PF00269">
    <property type="entry name" value="SASP"/>
    <property type="match status" value="1"/>
</dbReference>
<evidence type="ECO:0000256" key="3">
    <source>
        <dbReference type="ARBA" id="ARBA00022969"/>
    </source>
</evidence>
<dbReference type="Proteomes" id="UP000242972">
    <property type="component" value="Unassembled WGS sequence"/>
</dbReference>
<evidence type="ECO:0000256" key="4">
    <source>
        <dbReference type="ARBA" id="ARBA00023125"/>
    </source>
</evidence>
<dbReference type="GO" id="GO:0006265">
    <property type="term" value="P:DNA topological change"/>
    <property type="evidence" value="ECO:0007669"/>
    <property type="project" value="InterPro"/>
</dbReference>
<organism evidence="5 6">
    <name type="scientific">Sulfobacillus benefaciens</name>
    <dbReference type="NCBI Taxonomy" id="453960"/>
    <lineage>
        <taxon>Bacteria</taxon>
        <taxon>Bacillati</taxon>
        <taxon>Bacillota</taxon>
        <taxon>Clostridia</taxon>
        <taxon>Eubacteriales</taxon>
        <taxon>Clostridiales Family XVII. Incertae Sedis</taxon>
        <taxon>Sulfobacillus</taxon>
    </lineage>
</organism>
<keyword evidence="4" id="KW-0238">DNA-binding</keyword>
<protein>
    <submittedName>
        <fullName evidence="5">Acid-soluble spore protein</fullName>
    </submittedName>
</protein>
<proteinExistence type="inferred from homology"/>
<keyword evidence="3" id="KW-0749">Sporulation</keyword>
<dbReference type="InterPro" id="IPR038300">
    <property type="entry name" value="SASP_sf_alpha/beta"/>
</dbReference>
<accession>A0A2T2XLM6</accession>
<comment type="function">
    <text evidence="1">SASP are bound to spore DNA. They are double-stranded DNA-binding proteins that cause DNA to change to an a-like conformation. They protect the DNA backbone from chemical and enzymatic cleavage and are thus involved in dormant spore's high resistance to UV light.</text>
</comment>
<dbReference type="Gene3D" id="6.10.10.80">
    <property type="entry name" value="Small, acid-soluble spore protein, alpha/beta type-like"/>
    <property type="match status" value="1"/>
</dbReference>
<dbReference type="GO" id="GO:0003690">
    <property type="term" value="F:double-stranded DNA binding"/>
    <property type="evidence" value="ECO:0007669"/>
    <property type="project" value="InterPro"/>
</dbReference>
<dbReference type="InterPro" id="IPR001448">
    <property type="entry name" value="SASP_alpha/beta-type"/>
</dbReference>
<dbReference type="InterPro" id="IPR018126">
    <property type="entry name" value="SASP_alpha/beta-type_CS"/>
</dbReference>
<dbReference type="PANTHER" id="PTHR36107">
    <property type="entry name" value="SMALL, ACID-SOLUBLE SPORE PROTEIN A"/>
    <property type="match status" value="1"/>
</dbReference>
<gene>
    <name evidence="5" type="ORF">C7B46_01580</name>
</gene>
<dbReference type="PANTHER" id="PTHR36107:SF1">
    <property type="entry name" value="SMALL, ACID-SOLUBLE SPORE PROTEIN A"/>
    <property type="match status" value="1"/>
</dbReference>
<dbReference type="EMBL" id="PXYW01000002">
    <property type="protein sequence ID" value="PSR35380.1"/>
    <property type="molecule type" value="Genomic_DNA"/>
</dbReference>
<dbReference type="AlphaFoldDB" id="A0A2T2XLM6"/>
<reference evidence="5 6" key="1">
    <citation type="journal article" date="2014" name="BMC Genomics">
        <title>Comparison of environmental and isolate Sulfobacillus genomes reveals diverse carbon, sulfur, nitrogen, and hydrogen metabolisms.</title>
        <authorList>
            <person name="Justice N.B."/>
            <person name="Norman A."/>
            <person name="Brown C.T."/>
            <person name="Singh A."/>
            <person name="Thomas B.C."/>
            <person name="Banfield J.F."/>
        </authorList>
    </citation>
    <scope>NUCLEOTIDE SEQUENCE [LARGE SCALE GENOMIC DNA]</scope>
    <source>
        <strain evidence="5">AMDSBA4</strain>
    </source>
</reference>
<dbReference type="PROSITE" id="PS00684">
    <property type="entry name" value="SASP_2"/>
    <property type="match status" value="1"/>
</dbReference>
<comment type="caution">
    <text evidence="5">The sequence shown here is derived from an EMBL/GenBank/DDBJ whole genome shotgun (WGS) entry which is preliminary data.</text>
</comment>
<evidence type="ECO:0000313" key="5">
    <source>
        <dbReference type="EMBL" id="PSR35380.1"/>
    </source>
</evidence>
<name>A0A2T2XLM6_9FIRM</name>
<sequence>MARGSSTGNRALVQGATRALDQFKYEVARELGIQGVEDGYWGDLPSRQCGAVGGHMVRKMIEMAEQQLAGRR</sequence>